<evidence type="ECO:0000256" key="1">
    <source>
        <dbReference type="ARBA" id="ARBA00001958"/>
    </source>
</evidence>
<keyword evidence="10" id="KW-0460">Magnesium</keyword>
<evidence type="ECO:0000256" key="10">
    <source>
        <dbReference type="ARBA" id="ARBA00022842"/>
    </source>
</evidence>
<feature type="region of interest" description="Disordered" evidence="14">
    <location>
        <begin position="423"/>
        <end position="467"/>
    </location>
</feature>
<keyword evidence="6" id="KW-0479">Metal-binding</keyword>
<evidence type="ECO:0000256" key="7">
    <source>
        <dbReference type="ARBA" id="ARBA00022741"/>
    </source>
</evidence>
<dbReference type="InterPro" id="IPR015813">
    <property type="entry name" value="Pyrv/PenolPyrv_kinase-like_dom"/>
</dbReference>
<evidence type="ECO:0000256" key="4">
    <source>
        <dbReference type="ARBA" id="ARBA00012142"/>
    </source>
</evidence>
<dbReference type="SUPFAM" id="SSF51621">
    <property type="entry name" value="Phosphoenolpyruvate/pyruvate domain"/>
    <property type="match status" value="2"/>
</dbReference>
<dbReference type="InterPro" id="IPR015793">
    <property type="entry name" value="Pyrv_Knase_brl"/>
</dbReference>
<dbReference type="SUPFAM" id="SSF50800">
    <property type="entry name" value="PK beta-barrel domain-like"/>
    <property type="match status" value="1"/>
</dbReference>
<evidence type="ECO:0000259" key="15">
    <source>
        <dbReference type="Pfam" id="PF00224"/>
    </source>
</evidence>
<dbReference type="InterPro" id="IPR001697">
    <property type="entry name" value="Pyr_Knase"/>
</dbReference>
<name>A0A7J0H9P5_9ERIC</name>
<dbReference type="GO" id="GO:0000287">
    <property type="term" value="F:magnesium ion binding"/>
    <property type="evidence" value="ECO:0007669"/>
    <property type="project" value="InterPro"/>
</dbReference>
<evidence type="ECO:0000256" key="9">
    <source>
        <dbReference type="ARBA" id="ARBA00022840"/>
    </source>
</evidence>
<proteinExistence type="inferred from homology"/>
<dbReference type="InterPro" id="IPR040442">
    <property type="entry name" value="Pyrv_kinase-like_dom_sf"/>
</dbReference>
<keyword evidence="11" id="KW-0324">Glycolysis</keyword>
<dbReference type="GO" id="GO:0004743">
    <property type="term" value="F:pyruvate kinase activity"/>
    <property type="evidence" value="ECO:0007669"/>
    <property type="project" value="UniProtKB-EC"/>
</dbReference>
<dbReference type="InterPro" id="IPR036918">
    <property type="entry name" value="Pyrv_Knase_C_sf"/>
</dbReference>
<comment type="caution">
    <text evidence="16">The sequence shown here is derived from an EMBL/GenBank/DDBJ whole genome shotgun (WGS) entry which is preliminary data.</text>
</comment>
<dbReference type="Gene3D" id="3.20.20.60">
    <property type="entry name" value="Phosphoenolpyruvate-binding domains"/>
    <property type="match status" value="2"/>
</dbReference>
<accession>A0A7J0H9P5</accession>
<feature type="region of interest" description="Disordered" evidence="14">
    <location>
        <begin position="335"/>
        <end position="377"/>
    </location>
</feature>
<dbReference type="Gene3D" id="2.40.33.10">
    <property type="entry name" value="PK beta-barrel domain-like"/>
    <property type="match status" value="2"/>
</dbReference>
<evidence type="ECO:0000256" key="8">
    <source>
        <dbReference type="ARBA" id="ARBA00022777"/>
    </source>
</evidence>
<dbReference type="Proteomes" id="UP000585474">
    <property type="component" value="Unassembled WGS sequence"/>
</dbReference>
<feature type="compositionally biased region" description="Acidic residues" evidence="14">
    <location>
        <begin position="363"/>
        <end position="377"/>
    </location>
</feature>
<dbReference type="EC" id="2.7.1.40" evidence="4"/>
<sequence length="838" mass="91966">MVKFGTISECQTASGIEVDRVTEAELKENGFQSTRRTKIVCTVGPAACDFGDLETLAIGGMNVALLNMCHGTREWHLRVIERVRKLNEEKGFTVAIMMDTEGSEIHMGDLDDGTSSAKAECFDRAKESVVSLPYSMMAGSIFAEVMRTERVFLLRPGFVVLSCCVSGLDWLTCSVRVLMPRLSHLLLGSVWHGCANMELNRAQRLVHDDAALTKVLKIVRRRGGQLHTGRTDLVDPPGWTEIPPESSAEGGHGFVPPHFHASRFSGYVPSSKNKFVLGFSYLGFLKFSARFWRRFDRRAAAIEAVNNCRETRKVAELLNYAPVYCHVIPHRADRQRQPRLPPLRIRERARGVRSQSSDKEAGEEAADEEVAMDEVEDAEVEDALLQSRGSLGSSSEEEIGMAPKFRALGKKKAAGAEIDHPIHDPILAFPSPTAEVRSNAPSSKRASKRKGKLSAEGPSRPKKGRCVGSSAAPLTIVGVPELWAPKFAADVADLAAEDPEEFKDKLIMQAKVALEQNEQDSAREYRAQESGLRGSLPKEGWLACLKELGIPSDHPAWNAAAPPIEPSNPPAVYSPLILSGFNEEEYVNQAAVDEEGIGAVKVGATPGNELVAGEEEIAGEGESKKAGGAEGDGVDEGHQNTRRQNVDLGDDILVDGGMVRFEVIEKIGPDVKCRCPDPGWLLPRANLTLWRDGRLVQERNAMVPTISSQRSFRHWAMVARGDLGAQIHLEQVPLAQEKIVQLCRLLNKPVIIASQLLESMIEYPIPTRAEVADVSEAVRQQADALMLSGASVMGQYPEKALSVLKNVSSQIEKWWREEKHHEALKLADVLNHNIVITL</sequence>
<dbReference type="PANTHER" id="PTHR11817">
    <property type="entry name" value="PYRUVATE KINASE"/>
    <property type="match status" value="1"/>
</dbReference>
<dbReference type="InterPro" id="IPR015806">
    <property type="entry name" value="Pyrv_Knase_insert_dom_sf"/>
</dbReference>
<dbReference type="GO" id="GO:0030955">
    <property type="term" value="F:potassium ion binding"/>
    <property type="evidence" value="ECO:0007669"/>
    <property type="project" value="InterPro"/>
</dbReference>
<keyword evidence="9" id="KW-0067">ATP-binding</keyword>
<comment type="similarity">
    <text evidence="3">Belongs to the pyruvate kinase family.</text>
</comment>
<dbReference type="GO" id="GO:0005524">
    <property type="term" value="F:ATP binding"/>
    <property type="evidence" value="ECO:0007669"/>
    <property type="project" value="UniProtKB-KW"/>
</dbReference>
<protein>
    <recommendedName>
        <fullName evidence="4">pyruvate kinase</fullName>
        <ecNumber evidence="4">2.7.1.40</ecNumber>
    </recommendedName>
</protein>
<evidence type="ECO:0000256" key="12">
    <source>
        <dbReference type="ARBA" id="ARBA00023317"/>
    </source>
</evidence>
<dbReference type="GO" id="GO:0016301">
    <property type="term" value="F:kinase activity"/>
    <property type="evidence" value="ECO:0007669"/>
    <property type="project" value="UniProtKB-KW"/>
</dbReference>
<organism evidence="16 17">
    <name type="scientific">Actinidia rufa</name>
    <dbReference type="NCBI Taxonomy" id="165716"/>
    <lineage>
        <taxon>Eukaryota</taxon>
        <taxon>Viridiplantae</taxon>
        <taxon>Streptophyta</taxon>
        <taxon>Embryophyta</taxon>
        <taxon>Tracheophyta</taxon>
        <taxon>Spermatophyta</taxon>
        <taxon>Magnoliopsida</taxon>
        <taxon>eudicotyledons</taxon>
        <taxon>Gunneridae</taxon>
        <taxon>Pentapetalae</taxon>
        <taxon>asterids</taxon>
        <taxon>Ericales</taxon>
        <taxon>Actinidiaceae</taxon>
        <taxon>Actinidia</taxon>
    </lineage>
</organism>
<keyword evidence="7" id="KW-0547">Nucleotide-binding</keyword>
<dbReference type="AlphaFoldDB" id="A0A7J0H9P5"/>
<dbReference type="EMBL" id="BJWL01000028">
    <property type="protein sequence ID" value="GFZ19738.1"/>
    <property type="molecule type" value="Genomic_DNA"/>
</dbReference>
<feature type="compositionally biased region" description="Basic and acidic residues" evidence="14">
    <location>
        <begin position="344"/>
        <end position="362"/>
    </location>
</feature>
<evidence type="ECO:0000256" key="6">
    <source>
        <dbReference type="ARBA" id="ARBA00022723"/>
    </source>
</evidence>
<feature type="region of interest" description="Disordered" evidence="14">
    <location>
        <begin position="618"/>
        <end position="644"/>
    </location>
</feature>
<feature type="domain" description="Pyruvate kinase barrel" evidence="15">
    <location>
        <begin position="35"/>
        <end position="118"/>
    </location>
</feature>
<evidence type="ECO:0000256" key="14">
    <source>
        <dbReference type="SAM" id="MobiDB-lite"/>
    </source>
</evidence>
<keyword evidence="12 16" id="KW-0670">Pyruvate</keyword>
<gene>
    <name evidence="16" type="ORF">Acr_28g0004430</name>
</gene>
<dbReference type="Pfam" id="PF00224">
    <property type="entry name" value="PK"/>
    <property type="match status" value="2"/>
</dbReference>
<evidence type="ECO:0000256" key="13">
    <source>
        <dbReference type="ARBA" id="ARBA00048152"/>
    </source>
</evidence>
<dbReference type="Gene3D" id="3.40.1380.20">
    <property type="entry name" value="Pyruvate kinase, C-terminal domain"/>
    <property type="match status" value="1"/>
</dbReference>
<comment type="cofactor">
    <cofactor evidence="1">
        <name>K(+)</name>
        <dbReference type="ChEBI" id="CHEBI:29103"/>
    </cofactor>
</comment>
<keyword evidence="8 16" id="KW-0418">Kinase</keyword>
<evidence type="ECO:0000313" key="17">
    <source>
        <dbReference type="Proteomes" id="UP000585474"/>
    </source>
</evidence>
<dbReference type="InterPro" id="IPR011037">
    <property type="entry name" value="Pyrv_Knase-like_insert_dom_sf"/>
</dbReference>
<feature type="domain" description="Pyruvate kinase barrel" evidence="15">
    <location>
        <begin position="717"/>
        <end position="800"/>
    </location>
</feature>
<evidence type="ECO:0000313" key="16">
    <source>
        <dbReference type="EMBL" id="GFZ19738.1"/>
    </source>
</evidence>
<evidence type="ECO:0000256" key="3">
    <source>
        <dbReference type="ARBA" id="ARBA00008663"/>
    </source>
</evidence>
<dbReference type="OrthoDB" id="108365at2759"/>
<evidence type="ECO:0000256" key="5">
    <source>
        <dbReference type="ARBA" id="ARBA00022679"/>
    </source>
</evidence>
<comment type="pathway">
    <text evidence="2">Carbohydrate degradation; glycolysis; pyruvate from D-glyceraldehyde 3-phosphate: step 5/5.</text>
</comment>
<dbReference type="UniPathway" id="UPA00109">
    <property type="reaction ID" value="UER00188"/>
</dbReference>
<evidence type="ECO:0000256" key="2">
    <source>
        <dbReference type="ARBA" id="ARBA00004997"/>
    </source>
</evidence>
<reference evidence="16 17" key="1">
    <citation type="submission" date="2019-07" db="EMBL/GenBank/DDBJ databases">
        <title>De Novo Assembly of kiwifruit Actinidia rufa.</title>
        <authorList>
            <person name="Sugita-Konishi S."/>
            <person name="Sato K."/>
            <person name="Mori E."/>
            <person name="Abe Y."/>
            <person name="Kisaki G."/>
            <person name="Hamano K."/>
            <person name="Suezawa K."/>
            <person name="Otani M."/>
            <person name="Fukuda T."/>
            <person name="Manabe T."/>
            <person name="Gomi K."/>
            <person name="Tabuchi M."/>
            <person name="Akimitsu K."/>
            <person name="Kataoka I."/>
        </authorList>
    </citation>
    <scope>NUCLEOTIDE SEQUENCE [LARGE SCALE GENOMIC DNA]</scope>
    <source>
        <strain evidence="17">cv. Fuchu</strain>
    </source>
</reference>
<comment type="catalytic activity">
    <reaction evidence="13">
        <text>pyruvate + ATP = phosphoenolpyruvate + ADP + H(+)</text>
        <dbReference type="Rhea" id="RHEA:18157"/>
        <dbReference type="ChEBI" id="CHEBI:15361"/>
        <dbReference type="ChEBI" id="CHEBI:15378"/>
        <dbReference type="ChEBI" id="CHEBI:30616"/>
        <dbReference type="ChEBI" id="CHEBI:58702"/>
        <dbReference type="ChEBI" id="CHEBI:456216"/>
        <dbReference type="EC" id="2.7.1.40"/>
    </reaction>
</comment>
<evidence type="ECO:0000256" key="11">
    <source>
        <dbReference type="ARBA" id="ARBA00023152"/>
    </source>
</evidence>
<keyword evidence="17" id="KW-1185">Reference proteome</keyword>
<keyword evidence="5" id="KW-0808">Transferase</keyword>